<comment type="caution">
    <text evidence="2">The sequence shown here is derived from an EMBL/GenBank/DDBJ whole genome shotgun (WGS) entry which is preliminary data.</text>
</comment>
<dbReference type="Proteomes" id="UP000323426">
    <property type="component" value="Unassembled WGS sequence"/>
</dbReference>
<keyword evidence="1" id="KW-1133">Transmembrane helix</keyword>
<evidence type="ECO:0000313" key="3">
    <source>
        <dbReference type="Proteomes" id="UP000323426"/>
    </source>
</evidence>
<proteinExistence type="predicted"/>
<feature type="transmembrane region" description="Helical" evidence="1">
    <location>
        <begin position="40"/>
        <end position="55"/>
    </location>
</feature>
<evidence type="ECO:0000313" key="2">
    <source>
        <dbReference type="EMBL" id="KAA5540595.1"/>
    </source>
</evidence>
<protein>
    <submittedName>
        <fullName evidence="2">YcxB family protein</fullName>
    </submittedName>
</protein>
<evidence type="ECO:0000256" key="1">
    <source>
        <dbReference type="SAM" id="Phobius"/>
    </source>
</evidence>
<gene>
    <name evidence="2" type="ORF">F0145_22545</name>
</gene>
<reference evidence="2 3" key="1">
    <citation type="submission" date="2019-09" db="EMBL/GenBank/DDBJ databases">
        <title>Genome sequence and assembly of Adhaeribacter sp.</title>
        <authorList>
            <person name="Chhetri G."/>
        </authorList>
    </citation>
    <scope>NUCLEOTIDE SEQUENCE [LARGE SCALE GENOMIC DNA]</scope>
    <source>
        <strain evidence="2 3">DK36</strain>
    </source>
</reference>
<dbReference type="RefSeq" id="WP_150092260.1">
    <property type="nucleotide sequence ID" value="NZ_VWSF01000026.1"/>
</dbReference>
<keyword evidence="3" id="KW-1185">Reference proteome</keyword>
<accession>A0A5M6D5W3</accession>
<dbReference type="AlphaFoldDB" id="A0A5M6D5W3"/>
<sequence>MTIDFMTIEYTVTEEDFMTYQLYMATKSEVIKKRRQRNKIWISILYVALGVGLYYKDNSPFAIIFVIIGVLWFFFYPVYEKKRYYRHYKSFFRENLKERLGRLATLTFTDDFIMVKENGSESKLLTKEIEEIYDIPSIFIVKLKIGQAYILPKNQIKEVDLLKTRLEELARFLNIPYSIETEWVWK</sequence>
<name>A0A5M6D5W3_9BACT</name>
<feature type="transmembrane region" description="Helical" evidence="1">
    <location>
        <begin position="61"/>
        <end position="79"/>
    </location>
</feature>
<keyword evidence="1" id="KW-0472">Membrane</keyword>
<dbReference type="EMBL" id="VWSF01000026">
    <property type="protein sequence ID" value="KAA5540595.1"/>
    <property type="molecule type" value="Genomic_DNA"/>
</dbReference>
<keyword evidence="1" id="KW-0812">Transmembrane</keyword>
<organism evidence="2 3">
    <name type="scientific">Adhaeribacter rhizoryzae</name>
    <dbReference type="NCBI Taxonomy" id="2607907"/>
    <lineage>
        <taxon>Bacteria</taxon>
        <taxon>Pseudomonadati</taxon>
        <taxon>Bacteroidota</taxon>
        <taxon>Cytophagia</taxon>
        <taxon>Cytophagales</taxon>
        <taxon>Hymenobacteraceae</taxon>
        <taxon>Adhaeribacter</taxon>
    </lineage>
</organism>